<accession>A0A4Q1BA94</accession>
<gene>
    <name evidence="7" type="ORF">M231_07841</name>
</gene>
<dbReference type="Pfam" id="PF05251">
    <property type="entry name" value="Ost5"/>
    <property type="match status" value="1"/>
</dbReference>
<dbReference type="STRING" id="5217.A0A4Q1BA94"/>
<dbReference type="AlphaFoldDB" id="A0A4Q1BA94"/>
<protein>
    <recommendedName>
        <fullName evidence="6">Dolichyl-diphosphooligosaccharide-protein glycosyltransferase subunit OST5</fullName>
    </recommendedName>
</protein>
<comment type="function">
    <text evidence="6">Subunit of the oligosaccharyl transferase (OST) complex that catalyzes the initial transfer of a defined glycan (Glc(3)Man(9)GlcNAc(2) in eukaryotes) from the lipid carrier dolichol-pyrophosphate to an asparagine residue within an Asn-X-Ser/Thr consensus motif in nascent polypeptide chains, the first step in protein N-glycosylation. N-glycosylation occurs cotranslationally and the complex associates with the Sec61 complex at the channel-forming translocon complex that mediates protein translocation across the endoplasmic reticulum (ER). All subunits are required for a maximal enzyme activity.</text>
</comment>
<comment type="similarity">
    <text evidence="2 6">Belongs to the OST5 family.</text>
</comment>
<evidence type="ECO:0000256" key="2">
    <source>
        <dbReference type="ARBA" id="ARBA00009825"/>
    </source>
</evidence>
<organism evidence="7 8">
    <name type="scientific">Tremella mesenterica</name>
    <name type="common">Jelly fungus</name>
    <dbReference type="NCBI Taxonomy" id="5217"/>
    <lineage>
        <taxon>Eukaryota</taxon>
        <taxon>Fungi</taxon>
        <taxon>Dikarya</taxon>
        <taxon>Basidiomycota</taxon>
        <taxon>Agaricomycotina</taxon>
        <taxon>Tremellomycetes</taxon>
        <taxon>Tremellales</taxon>
        <taxon>Tremellaceae</taxon>
        <taxon>Tremella</taxon>
    </lineage>
</organism>
<proteinExistence type="inferred from homology"/>
<evidence type="ECO:0000256" key="1">
    <source>
        <dbReference type="ARBA" id="ARBA00004141"/>
    </source>
</evidence>
<reference evidence="7 8" key="1">
    <citation type="submission" date="2016-06" db="EMBL/GenBank/DDBJ databases">
        <title>Evolution of pathogenesis and genome organization in the Tremellales.</title>
        <authorList>
            <person name="Cuomo C."/>
            <person name="Litvintseva A."/>
            <person name="Heitman J."/>
            <person name="Chen Y."/>
            <person name="Sun S."/>
            <person name="Springer D."/>
            <person name="Dromer F."/>
            <person name="Young S."/>
            <person name="Zeng Q."/>
            <person name="Chapman S."/>
            <person name="Gujja S."/>
            <person name="Saif S."/>
            <person name="Birren B."/>
        </authorList>
    </citation>
    <scope>NUCLEOTIDE SEQUENCE [LARGE SCALE GENOMIC DNA]</scope>
    <source>
        <strain evidence="7 8">ATCC 28783</strain>
    </source>
</reference>
<dbReference type="InParanoid" id="A0A4Q1BA94"/>
<dbReference type="GO" id="GO:0008250">
    <property type="term" value="C:oligosaccharyltransferase complex"/>
    <property type="evidence" value="ECO:0007669"/>
    <property type="project" value="UniProtKB-UniRule"/>
</dbReference>
<keyword evidence="8" id="KW-1185">Reference proteome</keyword>
<sequence length="50" mass="5249">MLVGFFVLAFIFTTLPKSKNPLPELSTALIASLFAGGGVIALFCTLGVYV</sequence>
<comment type="caution">
    <text evidence="6">Lacks conserved residue(s) required for the propagation of feature annotation.</text>
</comment>
<comment type="caution">
    <text evidence="7">The sequence shown here is derived from an EMBL/GenBank/DDBJ whole genome shotgun (WGS) entry which is preliminary data.</text>
</comment>
<keyword evidence="5 6" id="KW-0472">Membrane</keyword>
<keyword evidence="3 6" id="KW-0812">Transmembrane</keyword>
<dbReference type="InterPro" id="IPR007915">
    <property type="entry name" value="TMEM258/Ost5"/>
</dbReference>
<dbReference type="GO" id="GO:0006487">
    <property type="term" value="P:protein N-linked glycosylation"/>
    <property type="evidence" value="ECO:0007669"/>
    <property type="project" value="UniProtKB-UniRule"/>
</dbReference>
<comment type="subunit">
    <text evidence="6">Component of the oligosaccharyltransferase (OST) complex.</text>
</comment>
<feature type="transmembrane region" description="Helical" evidence="6">
    <location>
        <begin position="26"/>
        <end position="49"/>
    </location>
</feature>
<evidence type="ECO:0000313" key="7">
    <source>
        <dbReference type="EMBL" id="RXK34907.1"/>
    </source>
</evidence>
<keyword evidence="4 6" id="KW-1133">Transmembrane helix</keyword>
<dbReference type="EMBL" id="SDIL01000174">
    <property type="protein sequence ID" value="RXK34907.1"/>
    <property type="molecule type" value="Genomic_DNA"/>
</dbReference>
<evidence type="ECO:0000256" key="3">
    <source>
        <dbReference type="ARBA" id="ARBA00022692"/>
    </source>
</evidence>
<name>A0A4Q1BA94_TREME</name>
<evidence type="ECO:0000256" key="5">
    <source>
        <dbReference type="ARBA" id="ARBA00023136"/>
    </source>
</evidence>
<dbReference type="OrthoDB" id="2503643at2759"/>
<evidence type="ECO:0000256" key="4">
    <source>
        <dbReference type="ARBA" id="ARBA00022989"/>
    </source>
</evidence>
<evidence type="ECO:0000313" key="8">
    <source>
        <dbReference type="Proteomes" id="UP000289152"/>
    </source>
</evidence>
<evidence type="ECO:0000256" key="6">
    <source>
        <dbReference type="RuleBase" id="RU367008"/>
    </source>
</evidence>
<dbReference type="Proteomes" id="UP000289152">
    <property type="component" value="Unassembled WGS sequence"/>
</dbReference>
<comment type="subcellular location">
    <subcellularLocation>
        <location evidence="1 6">Membrane</location>
        <topology evidence="1 6">Multi-pass membrane protein</topology>
    </subcellularLocation>
</comment>